<keyword evidence="3" id="KW-0238">DNA-binding</keyword>
<keyword evidence="8" id="KW-1185">Reference proteome</keyword>
<dbReference type="InterPro" id="IPR047653">
    <property type="entry name" value="Tn3-like_transpos"/>
</dbReference>
<dbReference type="AlphaFoldDB" id="A0A0A8E613"/>
<dbReference type="STRING" id="594679.SD28_04980"/>
<evidence type="ECO:0000259" key="6">
    <source>
        <dbReference type="Pfam" id="PF13700"/>
    </source>
</evidence>
<organism evidence="7 8">
    <name type="scientific">Allofrancisella guangzhouensis</name>
    <dbReference type="NCBI Taxonomy" id="594679"/>
    <lineage>
        <taxon>Bacteria</taxon>
        <taxon>Pseudomonadati</taxon>
        <taxon>Pseudomonadota</taxon>
        <taxon>Gammaproteobacteria</taxon>
        <taxon>Thiotrichales</taxon>
        <taxon>Francisellaceae</taxon>
        <taxon>Allofrancisella</taxon>
    </lineage>
</organism>
<evidence type="ECO:0000256" key="3">
    <source>
        <dbReference type="ARBA" id="ARBA00023125"/>
    </source>
</evidence>
<dbReference type="GO" id="GO:0004803">
    <property type="term" value="F:transposase activity"/>
    <property type="evidence" value="ECO:0007669"/>
    <property type="project" value="InterPro"/>
</dbReference>
<reference evidence="7 8" key="1">
    <citation type="submission" date="2014-12" db="EMBL/GenBank/DDBJ databases">
        <title>Complete genome sequence of Francisella guanzhouensis strain 08HL01032 isolated from air-conditioning system in China.</title>
        <authorList>
            <person name="Svensson D."/>
            <person name="Ohrman C."/>
            <person name="Backman S."/>
            <person name="Karlsson E."/>
            <person name="Nilsson E."/>
            <person name="Bystrom M."/>
            <person name="Larkeryd A."/>
            <person name="Stenberg P."/>
            <person name="Scholtz H.C."/>
            <person name="Forsman M."/>
            <person name="Sjodin A."/>
        </authorList>
    </citation>
    <scope>NUCLEOTIDE SEQUENCE [LARGE SCALE GENOMIC DNA]</scope>
    <source>
        <strain evidence="7 8">08HL01032</strain>
    </source>
</reference>
<name>A0A0A8E613_9GAMM</name>
<dbReference type="RefSeq" id="WP_039124715.1">
    <property type="nucleotide sequence ID" value="NZ_CP010427.1"/>
</dbReference>
<dbReference type="InterPro" id="IPR002513">
    <property type="entry name" value="Tn3_Tnp_DDE_dom"/>
</dbReference>
<keyword evidence="4" id="KW-0233">DNA recombination</keyword>
<dbReference type="GO" id="GO:0006313">
    <property type="term" value="P:DNA transposition"/>
    <property type="evidence" value="ECO:0007669"/>
    <property type="project" value="InterPro"/>
</dbReference>
<dbReference type="Pfam" id="PF01526">
    <property type="entry name" value="DDE_Tnp_Tn3"/>
    <property type="match status" value="1"/>
</dbReference>
<dbReference type="InterPro" id="IPR025296">
    <property type="entry name" value="DUF4158"/>
</dbReference>
<evidence type="ECO:0000259" key="5">
    <source>
        <dbReference type="Pfam" id="PF01526"/>
    </source>
</evidence>
<feature type="domain" description="Tn3 transposase DDE" evidence="5">
    <location>
        <begin position="594"/>
        <end position="982"/>
    </location>
</feature>
<proteinExistence type="inferred from homology"/>
<accession>A0A0A8E613</accession>
<evidence type="ECO:0000313" key="7">
    <source>
        <dbReference type="EMBL" id="AJC49032.1"/>
    </source>
</evidence>
<evidence type="ECO:0000256" key="2">
    <source>
        <dbReference type="ARBA" id="ARBA00022578"/>
    </source>
</evidence>
<feature type="domain" description="DUF4158" evidence="6">
    <location>
        <begin position="4"/>
        <end position="166"/>
    </location>
</feature>
<dbReference type="EMBL" id="CP010427">
    <property type="protein sequence ID" value="AJC49032.1"/>
    <property type="molecule type" value="Genomic_DNA"/>
</dbReference>
<dbReference type="KEGG" id="fgu:SD28_04980"/>
<dbReference type="Pfam" id="PF13700">
    <property type="entry name" value="DUF4158"/>
    <property type="match status" value="1"/>
</dbReference>
<dbReference type="OrthoDB" id="5292689at2"/>
<dbReference type="Proteomes" id="UP000031104">
    <property type="component" value="Chromosome"/>
</dbReference>
<evidence type="ECO:0000313" key="8">
    <source>
        <dbReference type="Proteomes" id="UP000031104"/>
    </source>
</evidence>
<sequence>MAAIHETAYPRLKPNPTVQELEQNFLPTKKELYLLANNTSKKSPHSQLGFMLSLKCFQCLGYHTPINAIPKVIVDYIASYIDVEVDKTELQSYMRLKQRKRHKILICKFLKINNCKQQRKSIMKSAALKSSAIKENLADIINDILEELIKNSFEIPAFSTLLRLARASRLIVSTNLYQTISDQLTEETKQFFDQLLSSDEKFEEYSSGWAYLKQDLKKPTTNNIKAFTDYLEQLCIWRDQSPIDLSKIPEHRLDQYVAEAIALDISDMRRIKEIKRYTLSAMLLYQQYAKSLDSIISVLARWLRNIENDATDELSKIREARQNITDQLISSFRKVLTASKQTPETAQEKLELIEQSLPYDVDATITACDQHLLYADDNTLPLMLEYYLRKRHAMFRLIKQIEVKSSSQDDLIEKLIKFMLLHQRSHSDELEIDVNEFNNLAWLDDQWFQFVTNLKSRRSLNQIQTINKRKFELSIFKFIIDEINCADAYVLNSYDHDDPNKQFISWEEFYQNLTPYTELIGKPKDPQLFVEHLQIEHQEAAEKTNKNFIKNEYLSIVNSEPVLKRVVSQQISQPRQDFSNLVASKMPLTDIISVFLEVENWLNLSHKLKPLSGYESKIKDYALRFIATWFAYGCNVGPVQAERCLKKYSRKQIAWLFNHHITEVRLNKISEAIIEAYKQFDLPYIWGNGESASVDGTYWDMYTNNLLAEHHIRYGKYGGIGYYHVSDQYVALFGNFIPCGVYEAIYIFDGIYEIEESLRPDTIHGDTHAQNEVVFGFAYLLAIRLMPRIRSFKHLNFYRPANMDEKSYQNISEIFTSKEPDWKLIELMYHDMLRVVMSIQNGKIKASTILKKLCYKSKKNKLHQAFRELGRVIRTIFLLDYISDIDLRRKIQAATCKSEEFNDFIDWITFGKNGTIEENNLNIQKKIISFGRMTANAVMFHTVANQTKVLNQLANEGIEYNNDSLSILSPFFRENINRYGVFELSKSKTSIPLEFNIQSRKQT</sequence>
<dbReference type="GO" id="GO:0003677">
    <property type="term" value="F:DNA binding"/>
    <property type="evidence" value="ECO:0007669"/>
    <property type="project" value="UniProtKB-KW"/>
</dbReference>
<protein>
    <recommendedName>
        <fullName evidence="9">Transposase</fullName>
    </recommendedName>
</protein>
<dbReference type="HOGENOM" id="CLU_009098_1_1_6"/>
<gene>
    <name evidence="7" type="ORF">SD28_04980</name>
</gene>
<evidence type="ECO:0000256" key="1">
    <source>
        <dbReference type="ARBA" id="ARBA00009402"/>
    </source>
</evidence>
<keyword evidence="2" id="KW-0815">Transposition</keyword>
<dbReference type="NCBIfam" id="NF033527">
    <property type="entry name" value="transpos_Tn3"/>
    <property type="match status" value="1"/>
</dbReference>
<evidence type="ECO:0000256" key="4">
    <source>
        <dbReference type="ARBA" id="ARBA00023172"/>
    </source>
</evidence>
<evidence type="ECO:0008006" key="9">
    <source>
        <dbReference type="Google" id="ProtNLM"/>
    </source>
</evidence>
<comment type="similarity">
    <text evidence="1">Belongs to the transposase 7 family.</text>
</comment>